<keyword evidence="3" id="KW-1185">Reference proteome</keyword>
<name>A0A838L5D9_9SPHN</name>
<accession>A0A838L5D9</accession>
<protein>
    <recommendedName>
        <fullName evidence="1">DUF6285 domain-containing protein</fullName>
    </recommendedName>
</protein>
<feature type="domain" description="DUF6285" evidence="1">
    <location>
        <begin position="26"/>
        <end position="116"/>
    </location>
</feature>
<proteinExistence type="predicted"/>
<evidence type="ECO:0000259" key="1">
    <source>
        <dbReference type="Pfam" id="PF19802"/>
    </source>
</evidence>
<dbReference type="RefSeq" id="WP_160363617.1">
    <property type="nucleotide sequence ID" value="NZ_JACEIB010000003.1"/>
</dbReference>
<dbReference type="AlphaFoldDB" id="A0A838L5D9"/>
<dbReference type="InterPro" id="IPR046252">
    <property type="entry name" value="DUF6285"/>
</dbReference>
<evidence type="ECO:0000313" key="3">
    <source>
        <dbReference type="Proteomes" id="UP000570166"/>
    </source>
</evidence>
<sequence>MTMQDRPGSAAILEAVAAFLRNEVLPAVSGTLAFRTRVAANAVDLVRREIDEAGASDARLRAAFSALLGSEGEDGAQLATLSNAIAEGRFDAATPGLMDLLWSLAEARLAIDQPTYPGLALAHRLRTDTEEGSPDGLQS</sequence>
<comment type="caution">
    <text evidence="2">The sequence shown here is derived from an EMBL/GenBank/DDBJ whole genome shotgun (WGS) entry which is preliminary data.</text>
</comment>
<reference evidence="2 3" key="1">
    <citation type="submission" date="2020-07" db="EMBL/GenBank/DDBJ databases">
        <authorList>
            <person name="Sun Q."/>
        </authorList>
    </citation>
    <scope>NUCLEOTIDE SEQUENCE [LARGE SCALE GENOMIC DNA]</scope>
    <source>
        <strain evidence="2 3">CGMCC 1.13654</strain>
    </source>
</reference>
<evidence type="ECO:0000313" key="2">
    <source>
        <dbReference type="EMBL" id="MBA2933822.1"/>
    </source>
</evidence>
<dbReference type="Pfam" id="PF19802">
    <property type="entry name" value="DUF6285"/>
    <property type="match status" value="1"/>
</dbReference>
<dbReference type="EMBL" id="JACEIB010000003">
    <property type="protein sequence ID" value="MBA2933822.1"/>
    <property type="molecule type" value="Genomic_DNA"/>
</dbReference>
<gene>
    <name evidence="2" type="ORF">HZF05_06875</name>
</gene>
<dbReference type="Proteomes" id="UP000570166">
    <property type="component" value="Unassembled WGS sequence"/>
</dbReference>
<organism evidence="2 3">
    <name type="scientific">Sphingomonas chungangi</name>
    <dbReference type="NCBI Taxonomy" id="2683589"/>
    <lineage>
        <taxon>Bacteria</taxon>
        <taxon>Pseudomonadati</taxon>
        <taxon>Pseudomonadota</taxon>
        <taxon>Alphaproteobacteria</taxon>
        <taxon>Sphingomonadales</taxon>
        <taxon>Sphingomonadaceae</taxon>
        <taxon>Sphingomonas</taxon>
    </lineage>
</organism>